<dbReference type="Pfam" id="PF00014">
    <property type="entry name" value="Kunitz_BPTI"/>
    <property type="match status" value="1"/>
</dbReference>
<feature type="domain" description="BPTI/Kunitz inhibitor" evidence="1">
    <location>
        <begin position="105"/>
        <end position="133"/>
    </location>
</feature>
<organism evidence="2">
    <name type="scientific">Ixodes ricinus</name>
    <name type="common">Common tick</name>
    <name type="synonym">Acarus ricinus</name>
    <dbReference type="NCBI Taxonomy" id="34613"/>
    <lineage>
        <taxon>Eukaryota</taxon>
        <taxon>Metazoa</taxon>
        <taxon>Ecdysozoa</taxon>
        <taxon>Arthropoda</taxon>
        <taxon>Chelicerata</taxon>
        <taxon>Arachnida</taxon>
        <taxon>Acari</taxon>
        <taxon>Parasitiformes</taxon>
        <taxon>Ixodida</taxon>
        <taxon>Ixodoidea</taxon>
        <taxon>Ixodidae</taxon>
        <taxon>Ixodinae</taxon>
        <taxon>Ixodes</taxon>
    </lineage>
</organism>
<name>V5IJJ0_IXORI</name>
<accession>V5IJJ0</accession>
<protein>
    <recommendedName>
        <fullName evidence="1">BPTI/Kunitz inhibitor domain-containing protein</fullName>
    </recommendedName>
</protein>
<dbReference type="EMBL" id="GANP01001352">
    <property type="protein sequence ID" value="JAB83116.1"/>
    <property type="molecule type" value="mRNA"/>
</dbReference>
<proteinExistence type="evidence at transcript level"/>
<evidence type="ECO:0000259" key="1">
    <source>
        <dbReference type="Pfam" id="PF00014"/>
    </source>
</evidence>
<feature type="non-terminal residue" evidence="2">
    <location>
        <position position="1"/>
    </location>
</feature>
<dbReference type="GO" id="GO:0004867">
    <property type="term" value="F:serine-type endopeptidase inhibitor activity"/>
    <property type="evidence" value="ECO:0007669"/>
    <property type="project" value="InterPro"/>
</dbReference>
<sequence length="136" mass="15977">ERRRPRTVVNSNESRQRRGQHIVLPTKTTCPWYERTKVAITIILVGRCRKGITSSFCGGTENTITKIYKRMPKKDAKQGRKLVTSRRLVGVVFRTKGKCDNKRRSKKGIHRWYLNSTNHECQRFIWHRCSGTQYVV</sequence>
<evidence type="ECO:0000313" key="2">
    <source>
        <dbReference type="EMBL" id="JAB83116.1"/>
    </source>
</evidence>
<feature type="non-terminal residue" evidence="2">
    <location>
        <position position="136"/>
    </location>
</feature>
<dbReference type="InterPro" id="IPR002223">
    <property type="entry name" value="Kunitz_BPTI"/>
</dbReference>
<dbReference type="AlphaFoldDB" id="V5IJJ0"/>
<reference evidence="2" key="1">
    <citation type="journal article" date="2015" name="Sci. Rep.">
        <title>Tissue- and time-dependent transcription in Ixodes ricinus salivary glands and midguts when blood feeding on the vertebrate host.</title>
        <authorList>
            <person name="Kotsyfakis M."/>
            <person name="Schwarz A."/>
            <person name="Erhart J."/>
            <person name="Ribeiro J.M."/>
        </authorList>
    </citation>
    <scope>NUCLEOTIDE SEQUENCE</scope>
    <source>
        <tissue evidence="2">Salivary gland and midgut</tissue>
    </source>
</reference>